<dbReference type="InterPro" id="IPR028082">
    <property type="entry name" value="Peripla_BP_I"/>
</dbReference>
<dbReference type="Gene3D" id="1.10.260.40">
    <property type="entry name" value="lambda repressor-like DNA-binding domains"/>
    <property type="match status" value="1"/>
</dbReference>
<dbReference type="AlphaFoldDB" id="A0A271IZX7"/>
<dbReference type="SUPFAM" id="SSF47413">
    <property type="entry name" value="lambda repressor-like DNA-binding domains"/>
    <property type="match status" value="1"/>
</dbReference>
<dbReference type="Pfam" id="PF00356">
    <property type="entry name" value="LacI"/>
    <property type="match status" value="1"/>
</dbReference>
<dbReference type="OrthoDB" id="9768806at2"/>
<dbReference type="PROSITE" id="PS00356">
    <property type="entry name" value="HTH_LACI_1"/>
    <property type="match status" value="1"/>
</dbReference>
<feature type="domain" description="HTH lacI-type" evidence="4">
    <location>
        <begin position="5"/>
        <end position="59"/>
    </location>
</feature>
<dbReference type="Proteomes" id="UP000216339">
    <property type="component" value="Unassembled WGS sequence"/>
</dbReference>
<keyword evidence="2" id="KW-0238">DNA-binding</keyword>
<dbReference type="EMBL" id="MQWD01000001">
    <property type="protein sequence ID" value="PAP76049.1"/>
    <property type="molecule type" value="Genomic_DNA"/>
</dbReference>
<evidence type="ECO:0000256" key="2">
    <source>
        <dbReference type="ARBA" id="ARBA00023125"/>
    </source>
</evidence>
<dbReference type="PRINTS" id="PR00036">
    <property type="entry name" value="HTHLACI"/>
</dbReference>
<dbReference type="PANTHER" id="PTHR30146">
    <property type="entry name" value="LACI-RELATED TRANSCRIPTIONAL REPRESSOR"/>
    <property type="match status" value="1"/>
</dbReference>
<dbReference type="CDD" id="cd06267">
    <property type="entry name" value="PBP1_LacI_sugar_binding-like"/>
    <property type="match status" value="1"/>
</dbReference>
<dbReference type="GO" id="GO:0000976">
    <property type="term" value="F:transcription cis-regulatory region binding"/>
    <property type="evidence" value="ECO:0007669"/>
    <property type="project" value="TreeGrafter"/>
</dbReference>
<evidence type="ECO:0000313" key="6">
    <source>
        <dbReference type="Proteomes" id="UP000216339"/>
    </source>
</evidence>
<keyword evidence="1" id="KW-0805">Transcription regulation</keyword>
<evidence type="ECO:0000313" key="5">
    <source>
        <dbReference type="EMBL" id="PAP76049.1"/>
    </source>
</evidence>
<comment type="caution">
    <text evidence="5">The sequence shown here is derived from an EMBL/GenBank/DDBJ whole genome shotgun (WGS) entry which is preliminary data.</text>
</comment>
<sequence length="346" mass="36836">MPKRITISDVAEQAGVSTGTVSAVLNDRSGVRETTRARVRHVMAELGYRPSTSARHLAGLGDAAAVQPPGVGVVIKEIDNPFYAEVVKGAGQALDERGYVSLVCTSEGDYEREGTAIDSLRNRFVGGVIIAPVLDAHADLSHLFMLRRSGFPFVLLETVLGLPTNAVSVDNVEAAALAVRHLLGLGHERVVHFAGPTYTRHSQDRSLGFERAVGQSPLPFTPSLVVPAGSGFEDGYRTGLEYFRDRAHDRPTAVTCFNDLVALGLIRALTELGLRVPDDVSVVGFDDIPAASYLPAPLTTVHVPQREMGRRAATLLLDAMADASAEPTSILLDASLVERATTAPPA</sequence>
<dbReference type="CDD" id="cd01392">
    <property type="entry name" value="HTH_LacI"/>
    <property type="match status" value="1"/>
</dbReference>
<gene>
    <name evidence="5" type="ORF">BSZ37_06125</name>
</gene>
<evidence type="ECO:0000256" key="1">
    <source>
        <dbReference type="ARBA" id="ARBA00023015"/>
    </source>
</evidence>
<evidence type="ECO:0000256" key="3">
    <source>
        <dbReference type="ARBA" id="ARBA00023163"/>
    </source>
</evidence>
<keyword evidence="6" id="KW-1185">Reference proteome</keyword>
<dbReference type="SMART" id="SM00354">
    <property type="entry name" value="HTH_LACI"/>
    <property type="match status" value="1"/>
</dbReference>
<dbReference type="Gene3D" id="3.40.50.2300">
    <property type="match status" value="2"/>
</dbReference>
<evidence type="ECO:0000259" key="4">
    <source>
        <dbReference type="PROSITE" id="PS50932"/>
    </source>
</evidence>
<reference evidence="5 6" key="1">
    <citation type="submission" date="2016-11" db="EMBL/GenBank/DDBJ databases">
        <title>Study of marine rhodopsin-containing bacteria.</title>
        <authorList>
            <person name="Yoshizawa S."/>
            <person name="Kumagai Y."/>
            <person name="Kogure K."/>
        </authorList>
    </citation>
    <scope>NUCLEOTIDE SEQUENCE [LARGE SCALE GENOMIC DNA]</scope>
    <source>
        <strain evidence="5 6">SAORIC-28</strain>
    </source>
</reference>
<dbReference type="GO" id="GO:0003700">
    <property type="term" value="F:DNA-binding transcription factor activity"/>
    <property type="evidence" value="ECO:0007669"/>
    <property type="project" value="TreeGrafter"/>
</dbReference>
<dbReference type="InterPro" id="IPR000843">
    <property type="entry name" value="HTH_LacI"/>
</dbReference>
<accession>A0A271IZX7</accession>
<protein>
    <submittedName>
        <fullName evidence="5">LacI family transcriptional regulator</fullName>
    </submittedName>
</protein>
<dbReference type="Pfam" id="PF13377">
    <property type="entry name" value="Peripla_BP_3"/>
    <property type="match status" value="1"/>
</dbReference>
<dbReference type="InterPro" id="IPR046335">
    <property type="entry name" value="LacI/GalR-like_sensor"/>
</dbReference>
<proteinExistence type="predicted"/>
<dbReference type="PROSITE" id="PS50932">
    <property type="entry name" value="HTH_LACI_2"/>
    <property type="match status" value="1"/>
</dbReference>
<dbReference type="PANTHER" id="PTHR30146:SF109">
    <property type="entry name" value="HTH-TYPE TRANSCRIPTIONAL REGULATOR GALS"/>
    <property type="match status" value="1"/>
</dbReference>
<dbReference type="RefSeq" id="WP_095509691.1">
    <property type="nucleotide sequence ID" value="NZ_MQWD01000001.1"/>
</dbReference>
<dbReference type="InterPro" id="IPR010982">
    <property type="entry name" value="Lambda_DNA-bd_dom_sf"/>
</dbReference>
<dbReference type="SUPFAM" id="SSF53822">
    <property type="entry name" value="Periplasmic binding protein-like I"/>
    <property type="match status" value="1"/>
</dbReference>
<organism evidence="5 6">
    <name type="scientific">Rubrivirga marina</name>
    <dbReference type="NCBI Taxonomy" id="1196024"/>
    <lineage>
        <taxon>Bacteria</taxon>
        <taxon>Pseudomonadati</taxon>
        <taxon>Rhodothermota</taxon>
        <taxon>Rhodothermia</taxon>
        <taxon>Rhodothermales</taxon>
        <taxon>Rubricoccaceae</taxon>
        <taxon>Rubrivirga</taxon>
    </lineage>
</organism>
<keyword evidence="3" id="KW-0804">Transcription</keyword>
<name>A0A271IZX7_9BACT</name>